<keyword evidence="3" id="KW-0349">Heme</keyword>
<keyword evidence="6" id="KW-0408">Iron</keyword>
<dbReference type="GO" id="GO:0020037">
    <property type="term" value="F:heme binding"/>
    <property type="evidence" value="ECO:0007669"/>
    <property type="project" value="InterPro"/>
</dbReference>
<sequence length="346" mass="40374">MRFAEMEYKMALVRILREYDLCLPTGSEDAELAVEEQGAISRPIEVMISQTNPYMRRIKCFRLRKRLKLTGPPISFIFGNLHQIVANEECDIKSKIFAEWRKTYGDIYGYYWGPRLVVYVANLDMIKEILIKKSDFFTDRLYFAVDEPEPSCYSLVMLKGQTWKDMRRALTPSFTARKLKQMSIFIDQKIQILVEKCNAKADRDETFDIYADFQALTLDVIGQCAFAMKVNCQTDPKDPFLIDVQKLFQLIDIKNLPIIKCALVFPEIRWLCSKLRLLTALHRIETKLLDHLARVVKFRKQHFEDDENPDMLHLLLEQQSSADCYSKSAYELNIPIMTSPTSESMN</sequence>
<evidence type="ECO:0000256" key="6">
    <source>
        <dbReference type="ARBA" id="ARBA00023004"/>
    </source>
</evidence>
<organism evidence="8 9">
    <name type="scientific">Romanomermis culicivorax</name>
    <name type="common">Nematode worm</name>
    <dbReference type="NCBI Taxonomy" id="13658"/>
    <lineage>
        <taxon>Eukaryota</taxon>
        <taxon>Metazoa</taxon>
        <taxon>Ecdysozoa</taxon>
        <taxon>Nematoda</taxon>
        <taxon>Enoplea</taxon>
        <taxon>Dorylaimia</taxon>
        <taxon>Mermithida</taxon>
        <taxon>Mermithoidea</taxon>
        <taxon>Mermithidae</taxon>
        <taxon>Romanomermis</taxon>
    </lineage>
</organism>
<evidence type="ECO:0000256" key="5">
    <source>
        <dbReference type="ARBA" id="ARBA00023002"/>
    </source>
</evidence>
<dbReference type="Proteomes" id="UP000887565">
    <property type="component" value="Unplaced"/>
</dbReference>
<accession>A0A915I7Y7</accession>
<keyword evidence="7" id="KW-0503">Monooxygenase</keyword>
<evidence type="ECO:0000256" key="3">
    <source>
        <dbReference type="ARBA" id="ARBA00022617"/>
    </source>
</evidence>
<keyword evidence="5" id="KW-0560">Oxidoreductase</keyword>
<dbReference type="InterPro" id="IPR036396">
    <property type="entry name" value="Cyt_P450_sf"/>
</dbReference>
<dbReference type="WBParaSite" id="nRc.2.0.1.t09439-RA">
    <property type="protein sequence ID" value="nRc.2.0.1.t09439-RA"/>
    <property type="gene ID" value="nRc.2.0.1.g09439"/>
</dbReference>
<dbReference type="GO" id="GO:0005506">
    <property type="term" value="F:iron ion binding"/>
    <property type="evidence" value="ECO:0007669"/>
    <property type="project" value="InterPro"/>
</dbReference>
<protein>
    <submittedName>
        <fullName evidence="9">Cytochrome P450</fullName>
    </submittedName>
</protein>
<dbReference type="InterPro" id="IPR002402">
    <property type="entry name" value="Cyt_P450_E_grp-II"/>
</dbReference>
<dbReference type="PANTHER" id="PTHR24292:SF102">
    <property type="entry name" value="CYTOCHROME P450 FAMILY-RELATED"/>
    <property type="match status" value="1"/>
</dbReference>
<evidence type="ECO:0000313" key="9">
    <source>
        <dbReference type="WBParaSite" id="nRc.2.0.1.t09439-RA"/>
    </source>
</evidence>
<dbReference type="PRINTS" id="PR00464">
    <property type="entry name" value="EP450II"/>
</dbReference>
<dbReference type="Pfam" id="PF00067">
    <property type="entry name" value="p450"/>
    <property type="match status" value="1"/>
</dbReference>
<dbReference type="GO" id="GO:0004497">
    <property type="term" value="F:monooxygenase activity"/>
    <property type="evidence" value="ECO:0007669"/>
    <property type="project" value="UniProtKB-KW"/>
</dbReference>
<keyword evidence="8" id="KW-1185">Reference proteome</keyword>
<name>A0A915I7Y7_ROMCU</name>
<comment type="cofactor">
    <cofactor evidence="1">
        <name>heme</name>
        <dbReference type="ChEBI" id="CHEBI:30413"/>
    </cofactor>
</comment>
<dbReference type="InterPro" id="IPR050476">
    <property type="entry name" value="Insect_CytP450_Detox"/>
</dbReference>
<dbReference type="SUPFAM" id="SSF48264">
    <property type="entry name" value="Cytochrome P450"/>
    <property type="match status" value="1"/>
</dbReference>
<dbReference type="InterPro" id="IPR001128">
    <property type="entry name" value="Cyt_P450"/>
</dbReference>
<reference evidence="9" key="1">
    <citation type="submission" date="2022-11" db="UniProtKB">
        <authorList>
            <consortium name="WormBaseParasite"/>
        </authorList>
    </citation>
    <scope>IDENTIFICATION</scope>
</reference>
<evidence type="ECO:0000256" key="2">
    <source>
        <dbReference type="ARBA" id="ARBA00010617"/>
    </source>
</evidence>
<dbReference type="AlphaFoldDB" id="A0A915I7Y7"/>
<comment type="similarity">
    <text evidence="2">Belongs to the cytochrome P450 family.</text>
</comment>
<dbReference type="OMA" id="MESAIYD"/>
<keyword evidence="4" id="KW-0479">Metal-binding</keyword>
<evidence type="ECO:0000256" key="1">
    <source>
        <dbReference type="ARBA" id="ARBA00001971"/>
    </source>
</evidence>
<dbReference type="Gene3D" id="1.10.630.10">
    <property type="entry name" value="Cytochrome P450"/>
    <property type="match status" value="1"/>
</dbReference>
<evidence type="ECO:0000256" key="4">
    <source>
        <dbReference type="ARBA" id="ARBA00022723"/>
    </source>
</evidence>
<dbReference type="GO" id="GO:0016705">
    <property type="term" value="F:oxidoreductase activity, acting on paired donors, with incorporation or reduction of molecular oxygen"/>
    <property type="evidence" value="ECO:0007669"/>
    <property type="project" value="InterPro"/>
</dbReference>
<proteinExistence type="inferred from homology"/>
<evidence type="ECO:0000256" key="7">
    <source>
        <dbReference type="ARBA" id="ARBA00023033"/>
    </source>
</evidence>
<dbReference type="PANTHER" id="PTHR24292">
    <property type="entry name" value="CYTOCHROME P450"/>
    <property type="match status" value="1"/>
</dbReference>
<evidence type="ECO:0000313" key="8">
    <source>
        <dbReference type="Proteomes" id="UP000887565"/>
    </source>
</evidence>